<dbReference type="Proteomes" id="UP001304650">
    <property type="component" value="Chromosome"/>
</dbReference>
<organism evidence="2 3">
    <name type="scientific">Paenibacillus roseopurpureus</name>
    <dbReference type="NCBI Taxonomy" id="2918901"/>
    <lineage>
        <taxon>Bacteria</taxon>
        <taxon>Bacillati</taxon>
        <taxon>Bacillota</taxon>
        <taxon>Bacilli</taxon>
        <taxon>Bacillales</taxon>
        <taxon>Paenibacillaceae</taxon>
        <taxon>Paenibacillus</taxon>
    </lineage>
</organism>
<dbReference type="PROSITE" id="PS51186">
    <property type="entry name" value="GNAT"/>
    <property type="match status" value="1"/>
</dbReference>
<dbReference type="PANTHER" id="PTHR43233:SF1">
    <property type="entry name" value="FAMILY N-ACETYLTRANSFERASE, PUTATIVE (AFU_ORTHOLOGUE AFUA_6G03350)-RELATED"/>
    <property type="match status" value="1"/>
</dbReference>
<sequence length="139" mass="16473">MEIAWQQFIISDQKERLDLETIKGFLARSYWANKRPEERTLRSIDNSICYGVYDGLQQVGYARIVTDHATMYYLCDVFIDEAYRGMGIGKKLIETITTSLEFKDLMGILGTKDAHELYTQYDFEPDTERFMRRRPDYLR</sequence>
<dbReference type="RefSeq" id="WP_314799524.1">
    <property type="nucleotide sequence ID" value="NZ_CP130319.1"/>
</dbReference>
<dbReference type="CDD" id="cd04301">
    <property type="entry name" value="NAT_SF"/>
    <property type="match status" value="1"/>
</dbReference>
<name>A0AA96RIA6_9BACL</name>
<dbReference type="Pfam" id="PF13508">
    <property type="entry name" value="Acetyltransf_7"/>
    <property type="match status" value="1"/>
</dbReference>
<proteinExistence type="predicted"/>
<reference evidence="2" key="1">
    <citation type="submission" date="2022-02" db="EMBL/GenBank/DDBJ databases">
        <title>Paenibacillus sp. MBLB1832 Whole Genome Shotgun Sequencing.</title>
        <authorList>
            <person name="Hwang C.Y."/>
            <person name="Cho E.-S."/>
            <person name="Seo M.-J."/>
        </authorList>
    </citation>
    <scope>NUCLEOTIDE SEQUENCE</scope>
    <source>
        <strain evidence="2">MBLB1832</strain>
    </source>
</reference>
<gene>
    <name evidence="2" type="ORF">MJB10_24120</name>
</gene>
<evidence type="ECO:0000313" key="3">
    <source>
        <dbReference type="Proteomes" id="UP001304650"/>
    </source>
</evidence>
<dbReference type="InterPro" id="IPR053144">
    <property type="entry name" value="Acetyltransferase_Butenolide"/>
</dbReference>
<accession>A0AA96RIA6</accession>
<feature type="domain" description="N-acetyltransferase" evidence="1">
    <location>
        <begin position="8"/>
        <end position="139"/>
    </location>
</feature>
<keyword evidence="3" id="KW-1185">Reference proteome</keyword>
<dbReference type="GO" id="GO:0016747">
    <property type="term" value="F:acyltransferase activity, transferring groups other than amino-acyl groups"/>
    <property type="evidence" value="ECO:0007669"/>
    <property type="project" value="InterPro"/>
</dbReference>
<dbReference type="PANTHER" id="PTHR43233">
    <property type="entry name" value="FAMILY N-ACETYLTRANSFERASE, PUTATIVE (AFU_ORTHOLOGUE AFUA_6G03350)-RELATED"/>
    <property type="match status" value="1"/>
</dbReference>
<dbReference type="InterPro" id="IPR016181">
    <property type="entry name" value="Acyl_CoA_acyltransferase"/>
</dbReference>
<protein>
    <submittedName>
        <fullName evidence="2">GNAT family N-acetyltransferase</fullName>
    </submittedName>
</protein>
<dbReference type="InterPro" id="IPR000182">
    <property type="entry name" value="GNAT_dom"/>
</dbReference>
<evidence type="ECO:0000259" key="1">
    <source>
        <dbReference type="PROSITE" id="PS51186"/>
    </source>
</evidence>
<dbReference type="AlphaFoldDB" id="A0AA96RIA6"/>
<dbReference type="SUPFAM" id="SSF55729">
    <property type="entry name" value="Acyl-CoA N-acyltransferases (Nat)"/>
    <property type="match status" value="1"/>
</dbReference>
<dbReference type="KEGG" id="proo:MJB10_24120"/>
<dbReference type="Gene3D" id="3.40.630.30">
    <property type="match status" value="1"/>
</dbReference>
<evidence type="ECO:0000313" key="2">
    <source>
        <dbReference type="EMBL" id="WNR44148.1"/>
    </source>
</evidence>
<dbReference type="EMBL" id="CP130319">
    <property type="protein sequence ID" value="WNR44148.1"/>
    <property type="molecule type" value="Genomic_DNA"/>
</dbReference>